<dbReference type="EMBL" id="AP022839">
    <property type="protein sequence ID" value="BCA95645.1"/>
    <property type="molecule type" value="Genomic_DNA"/>
</dbReference>
<dbReference type="RefSeq" id="WP_173237197.1">
    <property type="nucleotide sequence ID" value="NZ_AP022839.1"/>
</dbReference>
<dbReference type="KEGG" id="lant:TUM19329_20060"/>
<dbReference type="AlphaFoldDB" id="A0A6F8T4N1"/>
<evidence type="ECO:0000313" key="2">
    <source>
        <dbReference type="Proteomes" id="UP000502894"/>
    </source>
</evidence>
<reference evidence="1" key="1">
    <citation type="journal article" date="2020" name="Microbiol. Resour. Announc.">
        <title>Complete Genome Sequence of Novel Psychrotolerant Legionella Strain TUM19329, Isolated from Antarctic Lake Sediment.</title>
        <authorList>
            <person name="Shimada S."/>
            <person name="Nakai R."/>
            <person name="Aoki K."/>
            <person name="Shimoeda N."/>
            <person name="Ohno G."/>
            <person name="Miyazaki Y."/>
            <person name="Kudoh S."/>
            <person name="Imura S."/>
            <person name="Watanabe K."/>
            <person name="Ishii Y."/>
            <person name="Tateda K."/>
        </authorList>
    </citation>
    <scope>NUCLEOTIDE SEQUENCE [LARGE SCALE GENOMIC DNA]</scope>
    <source>
        <strain evidence="1">TUM19329</strain>
    </source>
</reference>
<protein>
    <submittedName>
        <fullName evidence="1">Uncharacterized protein</fullName>
    </submittedName>
</protein>
<name>A0A6F8T4N1_9GAMM</name>
<organism evidence="1 2">
    <name type="scientific">Legionella antarctica</name>
    <dbReference type="NCBI Taxonomy" id="2708020"/>
    <lineage>
        <taxon>Bacteria</taxon>
        <taxon>Pseudomonadati</taxon>
        <taxon>Pseudomonadota</taxon>
        <taxon>Gammaproteobacteria</taxon>
        <taxon>Legionellales</taxon>
        <taxon>Legionellaceae</taxon>
        <taxon>Legionella</taxon>
    </lineage>
</organism>
<keyword evidence="2" id="KW-1185">Reference proteome</keyword>
<proteinExistence type="predicted"/>
<accession>A0A6F8T4N1</accession>
<gene>
    <name evidence="1" type="ORF">TUM19329_20060</name>
</gene>
<evidence type="ECO:0000313" key="1">
    <source>
        <dbReference type="EMBL" id="BCA95645.1"/>
    </source>
</evidence>
<sequence>MKITAISRAGKSIELNTELAEGQLSIQVGSVWNTPKGIGIVVGVCSKDYLWFALEKDIFAISYWDCIKTKRDLIKAGFKLTENFYSINDLVALLPRKFSITDVPEETLQIAISAQVSYWLKNYSSIEQLVPVERKLVQNYIRFFDERRKNSNWPGRDAEVKNLIETLGGVTLS</sequence>
<dbReference type="Proteomes" id="UP000502894">
    <property type="component" value="Chromosome"/>
</dbReference>